<evidence type="ECO:0000259" key="9">
    <source>
        <dbReference type="Pfam" id="PF13231"/>
    </source>
</evidence>
<organism evidence="10 11">
    <name type="scientific">Caulifigura coniformis</name>
    <dbReference type="NCBI Taxonomy" id="2527983"/>
    <lineage>
        <taxon>Bacteria</taxon>
        <taxon>Pseudomonadati</taxon>
        <taxon>Planctomycetota</taxon>
        <taxon>Planctomycetia</taxon>
        <taxon>Planctomycetales</taxon>
        <taxon>Planctomycetaceae</taxon>
        <taxon>Caulifigura</taxon>
    </lineage>
</organism>
<dbReference type="PANTHER" id="PTHR33908">
    <property type="entry name" value="MANNOSYLTRANSFERASE YKCB-RELATED"/>
    <property type="match status" value="1"/>
</dbReference>
<dbReference type="AlphaFoldDB" id="A0A517SKP5"/>
<dbReference type="Pfam" id="PF13231">
    <property type="entry name" value="PMT_2"/>
    <property type="match status" value="1"/>
</dbReference>
<proteinExistence type="predicted"/>
<evidence type="ECO:0000256" key="1">
    <source>
        <dbReference type="ARBA" id="ARBA00004651"/>
    </source>
</evidence>
<gene>
    <name evidence="10" type="ORF">Pan44_47410</name>
</gene>
<feature type="transmembrane region" description="Helical" evidence="8">
    <location>
        <begin position="204"/>
        <end position="225"/>
    </location>
</feature>
<protein>
    <recommendedName>
        <fullName evidence="9">Glycosyltransferase RgtA/B/C/D-like domain-containing protein</fullName>
    </recommendedName>
</protein>
<dbReference type="EMBL" id="CP036271">
    <property type="protein sequence ID" value="QDT56684.1"/>
    <property type="molecule type" value="Genomic_DNA"/>
</dbReference>
<evidence type="ECO:0000313" key="10">
    <source>
        <dbReference type="EMBL" id="QDT56684.1"/>
    </source>
</evidence>
<keyword evidence="2" id="KW-1003">Cell membrane</keyword>
<name>A0A517SKP5_9PLAN</name>
<feature type="transmembrane region" description="Helical" evidence="8">
    <location>
        <begin position="237"/>
        <end position="255"/>
    </location>
</feature>
<evidence type="ECO:0000256" key="2">
    <source>
        <dbReference type="ARBA" id="ARBA00022475"/>
    </source>
</evidence>
<evidence type="ECO:0000256" key="6">
    <source>
        <dbReference type="ARBA" id="ARBA00022989"/>
    </source>
</evidence>
<evidence type="ECO:0000256" key="4">
    <source>
        <dbReference type="ARBA" id="ARBA00022679"/>
    </source>
</evidence>
<dbReference type="GO" id="GO:0009103">
    <property type="term" value="P:lipopolysaccharide biosynthetic process"/>
    <property type="evidence" value="ECO:0007669"/>
    <property type="project" value="UniProtKB-ARBA"/>
</dbReference>
<feature type="transmembrane region" description="Helical" evidence="8">
    <location>
        <begin position="365"/>
        <end position="381"/>
    </location>
</feature>
<accession>A0A517SKP5</accession>
<keyword evidence="6 8" id="KW-1133">Transmembrane helix</keyword>
<comment type="subcellular location">
    <subcellularLocation>
        <location evidence="1">Cell membrane</location>
        <topology evidence="1">Multi-pass membrane protein</topology>
    </subcellularLocation>
</comment>
<feature type="transmembrane region" description="Helical" evidence="8">
    <location>
        <begin position="165"/>
        <end position="184"/>
    </location>
</feature>
<keyword evidence="11" id="KW-1185">Reference proteome</keyword>
<dbReference type="InParanoid" id="A0A517SKP5"/>
<dbReference type="OrthoDB" id="265333at2"/>
<dbReference type="GO" id="GO:0005886">
    <property type="term" value="C:plasma membrane"/>
    <property type="evidence" value="ECO:0007669"/>
    <property type="project" value="UniProtKB-SubCell"/>
</dbReference>
<feature type="domain" description="Glycosyltransferase RgtA/B/C/D-like" evidence="9">
    <location>
        <begin position="94"/>
        <end position="245"/>
    </location>
</feature>
<dbReference type="InterPro" id="IPR050297">
    <property type="entry name" value="LipidA_mod_glycosyltrf_83"/>
</dbReference>
<keyword evidence="4" id="KW-0808">Transferase</keyword>
<feature type="transmembrane region" description="Helical" evidence="8">
    <location>
        <begin position="41"/>
        <end position="59"/>
    </location>
</feature>
<keyword evidence="7 8" id="KW-0472">Membrane</keyword>
<evidence type="ECO:0000313" key="11">
    <source>
        <dbReference type="Proteomes" id="UP000315700"/>
    </source>
</evidence>
<dbReference type="InterPro" id="IPR038731">
    <property type="entry name" value="RgtA/B/C-like"/>
</dbReference>
<evidence type="ECO:0000256" key="3">
    <source>
        <dbReference type="ARBA" id="ARBA00022676"/>
    </source>
</evidence>
<dbReference type="GO" id="GO:0016763">
    <property type="term" value="F:pentosyltransferase activity"/>
    <property type="evidence" value="ECO:0007669"/>
    <property type="project" value="TreeGrafter"/>
</dbReference>
<feature type="transmembrane region" description="Helical" evidence="8">
    <location>
        <begin position="340"/>
        <end position="358"/>
    </location>
</feature>
<feature type="transmembrane region" description="Helical" evidence="8">
    <location>
        <begin position="275"/>
        <end position="294"/>
    </location>
</feature>
<sequence length="537" mass="60135">MNGVKRNRQKLSDTASLAIPSIETVEEIPVFIAAPHDRAHLLVLLAALVIGFGLMVPALRPVPLAMDEYGTYWIMSDENPLTLMERSLQYENIPPLSPLVRRVFFQTFGQNEFAFRLPFVVWYLLTIGAVYLLGRDLLGKFPGALAALVCALHQNVLGEVTIARCYGLGLLLATLSYWVTVRWMRSPRQIGWAMAWTALSSALVWTHYLNVAVTLSQAVVLAYAFFRQNIHVKAMGIVAVAAYVASMIPLLPAIFRMAQWGSSFGFQGTDPIWRILIPLWWLGLPAGALVGWLLSRKFRAPTLSAIPRSSFVVLLLWGLLPPVLASIVCRDDFASLSNPRYRIGFAGPAACLIAGLLCHRRSRGVALLSVITAIVFAWLPAPRAPWSMKRLGAQQSHEWKDMALQIEERGAKGEPIFVQSGLGEGFLIPGFYLNPVFLDYAACRLGRFYCKTEHPRIGLPFLWDSFPEMQEHYAELARKYVAENHKTLWLAGATDTDLNVRSISGFDKILTENGFRLIEQTKHHYSVLLRYEHQSAK</sequence>
<evidence type="ECO:0000256" key="5">
    <source>
        <dbReference type="ARBA" id="ARBA00022692"/>
    </source>
</evidence>
<dbReference type="PANTHER" id="PTHR33908:SF11">
    <property type="entry name" value="MEMBRANE PROTEIN"/>
    <property type="match status" value="1"/>
</dbReference>
<dbReference type="Proteomes" id="UP000315700">
    <property type="component" value="Chromosome"/>
</dbReference>
<keyword evidence="3" id="KW-0328">Glycosyltransferase</keyword>
<feature type="transmembrane region" description="Helical" evidence="8">
    <location>
        <begin position="113"/>
        <end position="133"/>
    </location>
</feature>
<reference evidence="10 11" key="1">
    <citation type="submission" date="2019-02" db="EMBL/GenBank/DDBJ databases">
        <title>Deep-cultivation of Planctomycetes and their phenomic and genomic characterization uncovers novel biology.</title>
        <authorList>
            <person name="Wiegand S."/>
            <person name="Jogler M."/>
            <person name="Boedeker C."/>
            <person name="Pinto D."/>
            <person name="Vollmers J."/>
            <person name="Rivas-Marin E."/>
            <person name="Kohn T."/>
            <person name="Peeters S.H."/>
            <person name="Heuer A."/>
            <person name="Rast P."/>
            <person name="Oberbeckmann S."/>
            <person name="Bunk B."/>
            <person name="Jeske O."/>
            <person name="Meyerdierks A."/>
            <person name="Storesund J.E."/>
            <person name="Kallscheuer N."/>
            <person name="Luecker S."/>
            <person name="Lage O.M."/>
            <person name="Pohl T."/>
            <person name="Merkel B.J."/>
            <person name="Hornburger P."/>
            <person name="Mueller R.-W."/>
            <person name="Bruemmer F."/>
            <person name="Labrenz M."/>
            <person name="Spormann A.M."/>
            <person name="Op den Camp H."/>
            <person name="Overmann J."/>
            <person name="Amann R."/>
            <person name="Jetten M.S.M."/>
            <person name="Mascher T."/>
            <person name="Medema M.H."/>
            <person name="Devos D.P."/>
            <person name="Kaster A.-K."/>
            <person name="Ovreas L."/>
            <person name="Rohde M."/>
            <person name="Galperin M.Y."/>
            <person name="Jogler C."/>
        </authorList>
    </citation>
    <scope>NUCLEOTIDE SEQUENCE [LARGE SCALE GENOMIC DNA]</scope>
    <source>
        <strain evidence="10 11">Pan44</strain>
    </source>
</reference>
<evidence type="ECO:0000256" key="7">
    <source>
        <dbReference type="ARBA" id="ARBA00023136"/>
    </source>
</evidence>
<dbReference type="KEGG" id="ccos:Pan44_47410"/>
<feature type="transmembrane region" description="Helical" evidence="8">
    <location>
        <begin position="306"/>
        <end position="328"/>
    </location>
</feature>
<keyword evidence="5 8" id="KW-0812">Transmembrane</keyword>
<evidence type="ECO:0000256" key="8">
    <source>
        <dbReference type="SAM" id="Phobius"/>
    </source>
</evidence>
<dbReference type="RefSeq" id="WP_145034127.1">
    <property type="nucleotide sequence ID" value="NZ_CP036271.1"/>
</dbReference>